<reference evidence="1 2" key="1">
    <citation type="journal article" date="2024" name="Nat. Commun.">
        <title>Phylogenomics reveals the evolutionary origins of lichenization in chlorophyte algae.</title>
        <authorList>
            <person name="Puginier C."/>
            <person name="Libourel C."/>
            <person name="Otte J."/>
            <person name="Skaloud P."/>
            <person name="Haon M."/>
            <person name="Grisel S."/>
            <person name="Petersen M."/>
            <person name="Berrin J.G."/>
            <person name="Delaux P.M."/>
            <person name="Dal Grande F."/>
            <person name="Keller J."/>
        </authorList>
    </citation>
    <scope>NUCLEOTIDE SEQUENCE [LARGE SCALE GENOMIC DNA]</scope>
    <source>
        <strain evidence="1 2">SAG 245.80</strain>
    </source>
</reference>
<dbReference type="Proteomes" id="UP001445335">
    <property type="component" value="Unassembled WGS sequence"/>
</dbReference>
<keyword evidence="2" id="KW-1185">Reference proteome</keyword>
<sequence>MGRSSNQKHDSKARIRAEKVLVRSNPDKLSSKRQRCERMAKCAWQRDHLVFPRAAALGMVMLYAPPTYWGNQALNARATLLDCSHLDDGFETCALRDWAAQCYAQDDLSNGIKLRAKSRHHTRAKSRRKAKAAALALLSAAAATSAGANNKGAASNSRAKGDMDGTLAVLPATLNVPTLGGQCNKNDARNAIRTTSDVPFKAAPANKGSARMIVALAATASSEIAPANVGVTANAGLTARNENLRTNKTLPSDEIVCSHLGAPTDLGATADVGAMDKSVGSAASVASADDNPGCPDAAGAARSSTLMLKRTWLGWMRGAAKEAKDLMKIGALVGEIVVLGSVALPALVVTEVAAEVAVIALERNLLAFRALVGV</sequence>
<evidence type="ECO:0000313" key="2">
    <source>
        <dbReference type="Proteomes" id="UP001445335"/>
    </source>
</evidence>
<comment type="caution">
    <text evidence="1">The sequence shown here is derived from an EMBL/GenBank/DDBJ whole genome shotgun (WGS) entry which is preliminary data.</text>
</comment>
<accession>A0AAW1SHD6</accession>
<gene>
    <name evidence="1" type="ORF">WJX81_004676</name>
</gene>
<proteinExistence type="predicted"/>
<evidence type="ECO:0000313" key="1">
    <source>
        <dbReference type="EMBL" id="KAK9845870.1"/>
    </source>
</evidence>
<organism evidence="1 2">
    <name type="scientific">Elliptochloris bilobata</name>
    <dbReference type="NCBI Taxonomy" id="381761"/>
    <lineage>
        <taxon>Eukaryota</taxon>
        <taxon>Viridiplantae</taxon>
        <taxon>Chlorophyta</taxon>
        <taxon>core chlorophytes</taxon>
        <taxon>Trebouxiophyceae</taxon>
        <taxon>Trebouxiophyceae incertae sedis</taxon>
        <taxon>Elliptochloris clade</taxon>
        <taxon>Elliptochloris</taxon>
    </lineage>
</organism>
<dbReference type="EMBL" id="JALJOU010000002">
    <property type="protein sequence ID" value="KAK9845870.1"/>
    <property type="molecule type" value="Genomic_DNA"/>
</dbReference>
<name>A0AAW1SHD6_9CHLO</name>
<protein>
    <submittedName>
        <fullName evidence="1">Uncharacterized protein</fullName>
    </submittedName>
</protein>
<dbReference type="AlphaFoldDB" id="A0AAW1SHD6"/>